<dbReference type="InterPro" id="IPR011711">
    <property type="entry name" value="GntR_C"/>
</dbReference>
<dbReference type="AlphaFoldDB" id="H0HU71"/>
<keyword evidence="2" id="KW-0238">DNA-binding</keyword>
<organism evidence="5 6">
    <name type="scientific">Mesorhizobium alhagi CCNWXJ12-2</name>
    <dbReference type="NCBI Taxonomy" id="1107882"/>
    <lineage>
        <taxon>Bacteria</taxon>
        <taxon>Pseudomonadati</taxon>
        <taxon>Pseudomonadota</taxon>
        <taxon>Alphaproteobacteria</taxon>
        <taxon>Hyphomicrobiales</taxon>
        <taxon>Phyllobacteriaceae</taxon>
        <taxon>Allomesorhizobium</taxon>
    </lineage>
</organism>
<name>H0HU71_9HYPH</name>
<dbReference type="PANTHER" id="PTHR43537:SF49">
    <property type="entry name" value="TRANSCRIPTIONAL REGULATORY PROTEIN"/>
    <property type="match status" value="1"/>
</dbReference>
<evidence type="ECO:0000256" key="2">
    <source>
        <dbReference type="ARBA" id="ARBA00023125"/>
    </source>
</evidence>
<proteinExistence type="predicted"/>
<dbReference type="EMBL" id="AHAM01000149">
    <property type="protein sequence ID" value="EHK55707.1"/>
    <property type="molecule type" value="Genomic_DNA"/>
</dbReference>
<dbReference type="Gene3D" id="1.20.120.530">
    <property type="entry name" value="GntR ligand-binding domain-like"/>
    <property type="match status" value="1"/>
</dbReference>
<dbReference type="GO" id="GO:0003700">
    <property type="term" value="F:DNA-binding transcription factor activity"/>
    <property type="evidence" value="ECO:0007669"/>
    <property type="project" value="InterPro"/>
</dbReference>
<dbReference type="InterPro" id="IPR036390">
    <property type="entry name" value="WH_DNA-bd_sf"/>
</dbReference>
<evidence type="ECO:0000256" key="3">
    <source>
        <dbReference type="ARBA" id="ARBA00023163"/>
    </source>
</evidence>
<dbReference type="Pfam" id="PF07729">
    <property type="entry name" value="FCD"/>
    <property type="match status" value="1"/>
</dbReference>
<dbReference type="InterPro" id="IPR036388">
    <property type="entry name" value="WH-like_DNA-bd_sf"/>
</dbReference>
<dbReference type="Proteomes" id="UP000003250">
    <property type="component" value="Unassembled WGS sequence"/>
</dbReference>
<keyword evidence="1" id="KW-0805">Transcription regulation</keyword>
<reference evidence="5 6" key="1">
    <citation type="journal article" date="2012" name="J. Bacteriol.">
        <title>Draft Genome Sequence of Mesorhizobium alhagi CCNWXJ12-2T, a Novel Salt-Resistant Species Isolated from the Desert of Northwestern China.</title>
        <authorList>
            <person name="Zhou M."/>
            <person name="Chen W."/>
            <person name="Chen H."/>
            <person name="Wei G."/>
        </authorList>
    </citation>
    <scope>NUCLEOTIDE SEQUENCE [LARGE SCALE GENOMIC DNA]</scope>
    <source>
        <strain evidence="5 6">CCNWXJ12-2</strain>
    </source>
</reference>
<keyword evidence="6" id="KW-1185">Reference proteome</keyword>
<dbReference type="SMART" id="SM00895">
    <property type="entry name" value="FCD"/>
    <property type="match status" value="1"/>
</dbReference>
<dbReference type="PROSITE" id="PS50949">
    <property type="entry name" value="HTH_GNTR"/>
    <property type="match status" value="1"/>
</dbReference>
<dbReference type="Gene3D" id="1.10.10.10">
    <property type="entry name" value="Winged helix-like DNA-binding domain superfamily/Winged helix DNA-binding domain"/>
    <property type="match status" value="1"/>
</dbReference>
<sequence length="235" mass="26877">MVRTKSKDTLPDVELRLSTAQESARRSQGAASEVYKRLRRAIVEGEIRPNEPLIEADLAQALQVSRTPIRESLQRLAADQLITPRKRGWAVREYSLEEIRERSEVRAALEGYAARLAATRATDAEIAAIVAIQDERDRTADLTPAYRVEANRRFHDAIIAAARNTRLADDIFRVGQFYFNKHIAKLTTDEERRLNQQDHREIINAIQARDGRRAEDAMRSHIMQTFTVFQRISGN</sequence>
<dbReference type="PATRIC" id="fig|1107882.3.peg.3632"/>
<evidence type="ECO:0000313" key="5">
    <source>
        <dbReference type="EMBL" id="EHK55707.1"/>
    </source>
</evidence>
<evidence type="ECO:0000313" key="6">
    <source>
        <dbReference type="Proteomes" id="UP000003250"/>
    </source>
</evidence>
<dbReference type="SUPFAM" id="SSF46785">
    <property type="entry name" value="Winged helix' DNA-binding domain"/>
    <property type="match status" value="1"/>
</dbReference>
<evidence type="ECO:0000256" key="1">
    <source>
        <dbReference type="ARBA" id="ARBA00023015"/>
    </source>
</evidence>
<dbReference type="RefSeq" id="WP_008837331.1">
    <property type="nucleotide sequence ID" value="NZ_AHAM01000149.1"/>
</dbReference>
<protein>
    <submittedName>
        <fullName evidence="5">GntR family transcriptional regulator</fullName>
    </submittedName>
</protein>
<keyword evidence="3" id="KW-0804">Transcription</keyword>
<dbReference type="SMART" id="SM00345">
    <property type="entry name" value="HTH_GNTR"/>
    <property type="match status" value="1"/>
</dbReference>
<accession>H0HU71</accession>
<dbReference type="InterPro" id="IPR008920">
    <property type="entry name" value="TF_FadR/GntR_C"/>
</dbReference>
<dbReference type="Pfam" id="PF00392">
    <property type="entry name" value="GntR"/>
    <property type="match status" value="1"/>
</dbReference>
<dbReference type="GO" id="GO:0003677">
    <property type="term" value="F:DNA binding"/>
    <property type="evidence" value="ECO:0007669"/>
    <property type="project" value="UniProtKB-KW"/>
</dbReference>
<dbReference type="PANTHER" id="PTHR43537">
    <property type="entry name" value="TRANSCRIPTIONAL REGULATOR, GNTR FAMILY"/>
    <property type="match status" value="1"/>
</dbReference>
<dbReference type="SUPFAM" id="SSF48008">
    <property type="entry name" value="GntR ligand-binding domain-like"/>
    <property type="match status" value="1"/>
</dbReference>
<dbReference type="InterPro" id="IPR000524">
    <property type="entry name" value="Tscrpt_reg_HTH_GntR"/>
</dbReference>
<gene>
    <name evidence="5" type="ORF">MAXJ12_18563</name>
</gene>
<feature type="domain" description="HTH gntR-type" evidence="4">
    <location>
        <begin position="28"/>
        <end position="94"/>
    </location>
</feature>
<evidence type="ECO:0000259" key="4">
    <source>
        <dbReference type="PROSITE" id="PS50949"/>
    </source>
</evidence>